<dbReference type="RefSeq" id="WP_131752098.1">
    <property type="nucleotide sequence ID" value="NZ_CAACYH010000004.1"/>
</dbReference>
<protein>
    <submittedName>
        <fullName evidence="8">RagB/SusD domain-containing protein</fullName>
    </submittedName>
</protein>
<evidence type="ECO:0000256" key="4">
    <source>
        <dbReference type="ARBA" id="ARBA00023136"/>
    </source>
</evidence>
<reference evidence="8 9" key="1">
    <citation type="submission" date="2019-02" db="EMBL/GenBank/DDBJ databases">
        <authorList>
            <consortium name="Pathogen Informatics"/>
        </authorList>
    </citation>
    <scope>NUCLEOTIDE SEQUENCE [LARGE SCALE GENOMIC DNA]</scope>
    <source>
        <strain evidence="8 9">3012STDY7078512</strain>
    </source>
</reference>
<dbReference type="InterPro" id="IPR012944">
    <property type="entry name" value="SusD_RagB_dom"/>
</dbReference>
<sequence>MKLKNILLATIATSAFVVGGTSCNESFLEEKMFSSYGPDITDVNAKLIGLHRQYAAIWGMSGQQGFVGCWQVGTDVGAPGDTQGVEVPFYRYQELNAENAGISFLWEKLYELIDSANLIIASQSEGGDTAAMSEAMFFRAYAYNLLVTLWGDVPLVTVSTTIPRTDYTREEVYKVDEVIDSDLTYAINNLPAVGAAKSESRINQDMARQLAGEAYLRMGMRDASYFKKAEDAVNPIIMGGKYKLISERYGKFVAESGDYYHDMFRWGNQRRSQGNTEAIWIFEMEYNRNVNGGTIDNPQQRRNWVPAFHKLDGMANADSIGGRGNGRLRLSNFVKYGLYDKGDIRNSNFNIRRVMWYNKPGFSKEFGIDANGFLVDKDKGVKNVVLKTGNQVIPHIGDTLNVFYPHTTKWGAYDATDDFGYAMVKDWPLMRLGETYLLRAEARFRQGNVQGAADDINVLRDRAFKDYRTIAPEAGKVKVDQINIDFILDERIRELIGEENRRSTLMRAGELANRVNMMASKWNETVDSKKISGFSASKHLLLPIPLTEIQLNKDGNLKQNPGY</sequence>
<comment type="similarity">
    <text evidence="2">Belongs to the SusD family.</text>
</comment>
<evidence type="ECO:0000259" key="7">
    <source>
        <dbReference type="Pfam" id="PF14322"/>
    </source>
</evidence>
<keyword evidence="3" id="KW-0732">Signal</keyword>
<comment type="subcellular location">
    <subcellularLocation>
        <location evidence="1">Cell outer membrane</location>
    </subcellularLocation>
</comment>
<dbReference type="Proteomes" id="UP000396835">
    <property type="component" value="Unassembled WGS sequence"/>
</dbReference>
<dbReference type="SUPFAM" id="SSF48452">
    <property type="entry name" value="TPR-like"/>
    <property type="match status" value="1"/>
</dbReference>
<name>A0A449I394_9BACE</name>
<evidence type="ECO:0000256" key="2">
    <source>
        <dbReference type="ARBA" id="ARBA00006275"/>
    </source>
</evidence>
<evidence type="ECO:0000256" key="5">
    <source>
        <dbReference type="ARBA" id="ARBA00023237"/>
    </source>
</evidence>
<organism evidence="8 9">
    <name type="scientific">Prevotella heparinolytica</name>
    <dbReference type="NCBI Taxonomy" id="28113"/>
    <lineage>
        <taxon>Bacteria</taxon>
        <taxon>Pseudomonadati</taxon>
        <taxon>Bacteroidota</taxon>
        <taxon>Bacteroidia</taxon>
        <taxon>Bacteroidales</taxon>
        <taxon>Bacteroidaceae</taxon>
        <taxon>Bacteroides</taxon>
    </lineage>
</organism>
<feature type="domain" description="RagB/SusD" evidence="6">
    <location>
        <begin position="401"/>
        <end position="563"/>
    </location>
</feature>
<keyword evidence="4" id="KW-0472">Membrane</keyword>
<dbReference type="Pfam" id="PF14322">
    <property type="entry name" value="SusD-like_3"/>
    <property type="match status" value="1"/>
</dbReference>
<dbReference type="GO" id="GO:0009279">
    <property type="term" value="C:cell outer membrane"/>
    <property type="evidence" value="ECO:0007669"/>
    <property type="project" value="UniProtKB-SubCell"/>
</dbReference>
<dbReference type="InterPro" id="IPR011990">
    <property type="entry name" value="TPR-like_helical_dom_sf"/>
</dbReference>
<evidence type="ECO:0000313" key="9">
    <source>
        <dbReference type="Proteomes" id="UP000396835"/>
    </source>
</evidence>
<dbReference type="EMBL" id="CAACYH010000004">
    <property type="protein sequence ID" value="VFB13879.1"/>
    <property type="molecule type" value="Genomic_DNA"/>
</dbReference>
<evidence type="ECO:0000256" key="1">
    <source>
        <dbReference type="ARBA" id="ARBA00004442"/>
    </source>
</evidence>
<dbReference type="InterPro" id="IPR033985">
    <property type="entry name" value="SusD-like_N"/>
</dbReference>
<feature type="domain" description="SusD-like N-terminal" evidence="7">
    <location>
        <begin position="92"/>
        <end position="207"/>
    </location>
</feature>
<gene>
    <name evidence="8" type="ORF">NCTC7812_01411</name>
</gene>
<evidence type="ECO:0000256" key="3">
    <source>
        <dbReference type="ARBA" id="ARBA00022729"/>
    </source>
</evidence>
<evidence type="ECO:0000313" key="8">
    <source>
        <dbReference type="EMBL" id="VFB13879.1"/>
    </source>
</evidence>
<proteinExistence type="inferred from homology"/>
<dbReference type="Gene3D" id="1.25.40.390">
    <property type="match status" value="1"/>
</dbReference>
<accession>A0A449I394</accession>
<keyword evidence="5" id="KW-0998">Cell outer membrane</keyword>
<dbReference type="OrthoDB" id="5694214at2"/>
<dbReference type="Pfam" id="PF07980">
    <property type="entry name" value="SusD_RagB"/>
    <property type="match status" value="1"/>
</dbReference>
<dbReference type="PROSITE" id="PS51257">
    <property type="entry name" value="PROKAR_LIPOPROTEIN"/>
    <property type="match status" value="1"/>
</dbReference>
<evidence type="ECO:0000259" key="6">
    <source>
        <dbReference type="Pfam" id="PF07980"/>
    </source>
</evidence>
<dbReference type="AlphaFoldDB" id="A0A449I394"/>